<evidence type="ECO:0008006" key="6">
    <source>
        <dbReference type="Google" id="ProtNLM"/>
    </source>
</evidence>
<comment type="caution">
    <text evidence="5">The sequence shown here is derived from an EMBL/GenBank/DDBJ whole genome shotgun (WGS) entry which is preliminary data.</text>
</comment>
<dbReference type="Gene3D" id="1.10.3630.10">
    <property type="entry name" value="yeast vps74-n-term truncation variant domain like"/>
    <property type="match status" value="1"/>
</dbReference>
<accession>A0A0F9MU51</accession>
<gene>
    <name evidence="5" type="ORF">LCGC14_1112840</name>
</gene>
<dbReference type="InterPro" id="IPR008628">
    <property type="entry name" value="GPP34-like"/>
</dbReference>
<evidence type="ECO:0000256" key="2">
    <source>
        <dbReference type="ARBA" id="ARBA00023034"/>
    </source>
</evidence>
<keyword evidence="2" id="KW-0333">Golgi apparatus</keyword>
<dbReference type="EMBL" id="LAZR01005092">
    <property type="protein sequence ID" value="KKN02917.1"/>
    <property type="molecule type" value="Genomic_DNA"/>
</dbReference>
<evidence type="ECO:0000256" key="1">
    <source>
        <dbReference type="ARBA" id="ARBA00004255"/>
    </source>
</evidence>
<protein>
    <recommendedName>
        <fullName evidence="6">GPP34 family phosphoprotein</fullName>
    </recommendedName>
</protein>
<dbReference type="InterPro" id="IPR038261">
    <property type="entry name" value="GPP34-like_sf"/>
</dbReference>
<comment type="subcellular location">
    <subcellularLocation>
        <location evidence="1">Golgi apparatus membrane</location>
        <topology evidence="1">Peripheral membrane protein</topology>
        <orientation evidence="1">Cytoplasmic side</orientation>
    </subcellularLocation>
</comment>
<evidence type="ECO:0000256" key="4">
    <source>
        <dbReference type="ARBA" id="ARBA00023136"/>
    </source>
</evidence>
<sequence>MLIKQIFLVGIDEKSNKISLDYKDYLFYGAIIMDLVLKDKISFSRRNLGIEILNLDSTNDVILDKMLDLINTDRENKTLLDICARFMKRSNKSDFRDIIISQLESLGSIKYLGKKRLKRRFQVTEPELKTKILNEINAVLIEKQEPTKELMLLLSLLRIQSNFSKIIPKKLRQIAEKRILKLVRHESIGKTLQDYIEEMKEEAQELADDIFDDD</sequence>
<evidence type="ECO:0000313" key="5">
    <source>
        <dbReference type="EMBL" id="KKN02917.1"/>
    </source>
</evidence>
<dbReference type="AlphaFoldDB" id="A0A0F9MU51"/>
<keyword evidence="4" id="KW-0472">Membrane</keyword>
<dbReference type="GO" id="GO:0070273">
    <property type="term" value="F:phosphatidylinositol-4-phosphate binding"/>
    <property type="evidence" value="ECO:0007669"/>
    <property type="project" value="InterPro"/>
</dbReference>
<dbReference type="Pfam" id="PF05719">
    <property type="entry name" value="GPP34"/>
    <property type="match status" value="1"/>
</dbReference>
<name>A0A0F9MU51_9ZZZZ</name>
<proteinExistence type="predicted"/>
<reference evidence="5" key="1">
    <citation type="journal article" date="2015" name="Nature">
        <title>Complex archaea that bridge the gap between prokaryotes and eukaryotes.</title>
        <authorList>
            <person name="Spang A."/>
            <person name="Saw J.H."/>
            <person name="Jorgensen S.L."/>
            <person name="Zaremba-Niedzwiedzka K."/>
            <person name="Martijn J."/>
            <person name="Lind A.E."/>
            <person name="van Eijk R."/>
            <person name="Schleper C."/>
            <person name="Guy L."/>
            <person name="Ettema T.J."/>
        </authorList>
    </citation>
    <scope>NUCLEOTIDE SEQUENCE</scope>
</reference>
<dbReference type="GO" id="GO:0000139">
    <property type="term" value="C:Golgi membrane"/>
    <property type="evidence" value="ECO:0007669"/>
    <property type="project" value="UniProtKB-SubCell"/>
</dbReference>
<keyword evidence="3" id="KW-0446">Lipid-binding</keyword>
<organism evidence="5">
    <name type="scientific">marine sediment metagenome</name>
    <dbReference type="NCBI Taxonomy" id="412755"/>
    <lineage>
        <taxon>unclassified sequences</taxon>
        <taxon>metagenomes</taxon>
        <taxon>ecological metagenomes</taxon>
    </lineage>
</organism>
<evidence type="ECO:0000256" key="3">
    <source>
        <dbReference type="ARBA" id="ARBA00023121"/>
    </source>
</evidence>